<evidence type="ECO:0000313" key="9">
    <source>
        <dbReference type="Proteomes" id="UP000033035"/>
    </source>
</evidence>
<dbReference type="GO" id="GO:0005886">
    <property type="term" value="C:plasma membrane"/>
    <property type="evidence" value="ECO:0007669"/>
    <property type="project" value="TreeGrafter"/>
</dbReference>
<evidence type="ECO:0000256" key="1">
    <source>
        <dbReference type="ARBA" id="ARBA00004141"/>
    </source>
</evidence>
<keyword evidence="5 6" id="KW-0472">Membrane</keyword>
<name>A0A0F5J8W3_9BACT</name>
<dbReference type="InterPro" id="IPR051401">
    <property type="entry name" value="GtrA_CellWall_Glycosyl"/>
</dbReference>
<organism evidence="8 9">
    <name type="scientific">Parabacteroides gordonii MS-1 = DSM 23371</name>
    <dbReference type="NCBI Taxonomy" id="1203610"/>
    <lineage>
        <taxon>Bacteria</taxon>
        <taxon>Pseudomonadati</taxon>
        <taxon>Bacteroidota</taxon>
        <taxon>Bacteroidia</taxon>
        <taxon>Bacteroidales</taxon>
        <taxon>Tannerellaceae</taxon>
        <taxon>Parabacteroides</taxon>
    </lineage>
</organism>
<dbReference type="EMBL" id="AQHW01000017">
    <property type="protein sequence ID" value="KKB53950.1"/>
    <property type="molecule type" value="Genomic_DNA"/>
</dbReference>
<feature type="domain" description="GtrA/DPMS transmembrane" evidence="7">
    <location>
        <begin position="9"/>
        <end position="124"/>
    </location>
</feature>
<evidence type="ECO:0000256" key="5">
    <source>
        <dbReference type="ARBA" id="ARBA00023136"/>
    </source>
</evidence>
<evidence type="ECO:0000256" key="2">
    <source>
        <dbReference type="ARBA" id="ARBA00009399"/>
    </source>
</evidence>
<dbReference type="GO" id="GO:0000271">
    <property type="term" value="P:polysaccharide biosynthetic process"/>
    <property type="evidence" value="ECO:0007669"/>
    <property type="project" value="InterPro"/>
</dbReference>
<dbReference type="HOGENOM" id="CLU_083873_4_4_10"/>
<proteinExistence type="inferred from homology"/>
<evidence type="ECO:0000313" key="8">
    <source>
        <dbReference type="EMBL" id="KKB53950.1"/>
    </source>
</evidence>
<dbReference type="AlphaFoldDB" id="A0A0F5J8W3"/>
<sequence length="126" mass="14319">METIKQAIKYGVVGVSNTLITMAVIWVMMKLFGCREGLSNLTGYVAGLLNSFIWNKQWTFKGSSTGWTKGAIRFGVAFAVCYILQYGLVLVLNSQLTIDHYYNHLIGMVFYTMINFIINKFYTFKA</sequence>
<evidence type="ECO:0000256" key="6">
    <source>
        <dbReference type="SAM" id="Phobius"/>
    </source>
</evidence>
<dbReference type="Pfam" id="PF04138">
    <property type="entry name" value="GtrA_DPMS_TM"/>
    <property type="match status" value="1"/>
</dbReference>
<feature type="transmembrane region" description="Helical" evidence="6">
    <location>
        <begin position="70"/>
        <end position="89"/>
    </location>
</feature>
<keyword evidence="3 6" id="KW-0812">Transmembrane</keyword>
<evidence type="ECO:0000259" key="7">
    <source>
        <dbReference type="Pfam" id="PF04138"/>
    </source>
</evidence>
<dbReference type="STRING" id="1203610.HMPREF1536_03531"/>
<protein>
    <recommendedName>
        <fullName evidence="7">GtrA/DPMS transmembrane domain-containing protein</fullName>
    </recommendedName>
</protein>
<comment type="similarity">
    <text evidence="2">Belongs to the GtrA family.</text>
</comment>
<comment type="subcellular location">
    <subcellularLocation>
        <location evidence="1">Membrane</location>
        <topology evidence="1">Multi-pass membrane protein</topology>
    </subcellularLocation>
</comment>
<comment type="caution">
    <text evidence="8">The sequence shown here is derived from an EMBL/GenBank/DDBJ whole genome shotgun (WGS) entry which is preliminary data.</text>
</comment>
<dbReference type="PANTHER" id="PTHR38459">
    <property type="entry name" value="PROPHAGE BACTOPRENOL-LINKED GLUCOSE TRANSLOCASE HOMOLOG"/>
    <property type="match status" value="1"/>
</dbReference>
<dbReference type="InterPro" id="IPR007267">
    <property type="entry name" value="GtrA_DPMS_TM"/>
</dbReference>
<keyword evidence="9" id="KW-1185">Reference proteome</keyword>
<dbReference type="Proteomes" id="UP000033035">
    <property type="component" value="Unassembled WGS sequence"/>
</dbReference>
<feature type="transmembrane region" description="Helical" evidence="6">
    <location>
        <begin position="101"/>
        <end position="118"/>
    </location>
</feature>
<dbReference type="PATRIC" id="fig|1203610.3.peg.3598"/>
<keyword evidence="4 6" id="KW-1133">Transmembrane helix</keyword>
<evidence type="ECO:0000256" key="3">
    <source>
        <dbReference type="ARBA" id="ARBA00022692"/>
    </source>
</evidence>
<feature type="transmembrane region" description="Helical" evidence="6">
    <location>
        <begin position="7"/>
        <end position="29"/>
    </location>
</feature>
<accession>A0A0F5J8W3</accession>
<evidence type="ECO:0000256" key="4">
    <source>
        <dbReference type="ARBA" id="ARBA00022989"/>
    </source>
</evidence>
<reference evidence="8 9" key="1">
    <citation type="submission" date="2013-04" db="EMBL/GenBank/DDBJ databases">
        <title>The Genome Sequence of Parabacteroides gordonii DSM 23371.</title>
        <authorList>
            <consortium name="The Broad Institute Genomics Platform"/>
            <person name="Earl A."/>
            <person name="Ward D."/>
            <person name="Feldgarden M."/>
            <person name="Gevers D."/>
            <person name="Martens E."/>
            <person name="Sakamoto M."/>
            <person name="Benno Y."/>
            <person name="Suzuki N."/>
            <person name="Matsunaga N."/>
            <person name="Koshihara K."/>
            <person name="Seki M."/>
            <person name="Komiya H."/>
            <person name="Walker B."/>
            <person name="Young S."/>
            <person name="Zeng Q."/>
            <person name="Gargeya S."/>
            <person name="Fitzgerald M."/>
            <person name="Haas B."/>
            <person name="Abouelleil A."/>
            <person name="Allen A.W."/>
            <person name="Alvarado L."/>
            <person name="Arachchi H.M."/>
            <person name="Berlin A.M."/>
            <person name="Chapman S.B."/>
            <person name="Gainer-Dewar J."/>
            <person name="Goldberg J."/>
            <person name="Griggs A."/>
            <person name="Gujja S."/>
            <person name="Hansen M."/>
            <person name="Howarth C."/>
            <person name="Imamovic A."/>
            <person name="Ireland A."/>
            <person name="Larimer J."/>
            <person name="McCowan C."/>
            <person name="Murphy C."/>
            <person name="Pearson M."/>
            <person name="Poon T.W."/>
            <person name="Priest M."/>
            <person name="Roberts A."/>
            <person name="Saif S."/>
            <person name="Shea T."/>
            <person name="Sisk P."/>
            <person name="Sykes S."/>
            <person name="Wortman J."/>
            <person name="Nusbaum C."/>
            <person name="Birren B."/>
        </authorList>
    </citation>
    <scope>NUCLEOTIDE SEQUENCE [LARGE SCALE GENOMIC DNA]</scope>
    <source>
        <strain evidence="8 9">MS-1</strain>
    </source>
</reference>
<dbReference type="PANTHER" id="PTHR38459:SF1">
    <property type="entry name" value="PROPHAGE BACTOPRENOL-LINKED GLUCOSE TRANSLOCASE HOMOLOG"/>
    <property type="match status" value="1"/>
</dbReference>
<gene>
    <name evidence="8" type="ORF">HMPREF1536_03531</name>
</gene>
<dbReference type="RefSeq" id="WP_028726816.1">
    <property type="nucleotide sequence ID" value="NZ_AUAE01000010.1"/>
</dbReference>